<dbReference type="EnsemblPlants" id="ONIVA09G09170.1">
    <property type="protein sequence ID" value="ONIVA09G09170.1"/>
    <property type="gene ID" value="ONIVA09G09170"/>
</dbReference>
<evidence type="ECO:0000313" key="1">
    <source>
        <dbReference type="EnsemblPlants" id="ONIVA09G09170.1"/>
    </source>
</evidence>
<reference evidence="1" key="2">
    <citation type="submission" date="2018-04" db="EMBL/GenBank/DDBJ databases">
        <title>OnivRS2 (Oryza nivara Reference Sequence Version 2).</title>
        <authorList>
            <person name="Zhang J."/>
            <person name="Kudrna D."/>
            <person name="Lee S."/>
            <person name="Talag J."/>
            <person name="Rajasekar S."/>
            <person name="Welchert J."/>
            <person name="Hsing Y.-I."/>
            <person name="Wing R.A."/>
        </authorList>
    </citation>
    <scope>NUCLEOTIDE SEQUENCE [LARGE SCALE GENOMIC DNA]</scope>
    <source>
        <strain evidence="1">SL10</strain>
    </source>
</reference>
<dbReference type="AlphaFoldDB" id="A0A0E0IJA8"/>
<dbReference type="HOGENOM" id="CLU_2709054_0_0_1"/>
<dbReference type="Proteomes" id="UP000006591">
    <property type="component" value="Chromosome 9"/>
</dbReference>
<protein>
    <submittedName>
        <fullName evidence="1">Uncharacterized protein</fullName>
    </submittedName>
</protein>
<accession>A0A0E0IJA8</accession>
<sequence length="73" mass="7737">MAHGVTTVPGHAHHSCPGGPAVVDGFVNAHLFSSGFPYPKKLHLKNRHSKDLALLVDALLLAAATMIMELVVE</sequence>
<proteinExistence type="predicted"/>
<organism evidence="1">
    <name type="scientific">Oryza nivara</name>
    <name type="common">Indian wild rice</name>
    <name type="synonym">Oryza sativa f. spontanea</name>
    <dbReference type="NCBI Taxonomy" id="4536"/>
    <lineage>
        <taxon>Eukaryota</taxon>
        <taxon>Viridiplantae</taxon>
        <taxon>Streptophyta</taxon>
        <taxon>Embryophyta</taxon>
        <taxon>Tracheophyta</taxon>
        <taxon>Spermatophyta</taxon>
        <taxon>Magnoliopsida</taxon>
        <taxon>Liliopsida</taxon>
        <taxon>Poales</taxon>
        <taxon>Poaceae</taxon>
        <taxon>BOP clade</taxon>
        <taxon>Oryzoideae</taxon>
        <taxon>Oryzeae</taxon>
        <taxon>Oryzinae</taxon>
        <taxon>Oryza</taxon>
    </lineage>
</organism>
<name>A0A0E0IJA8_ORYNI</name>
<evidence type="ECO:0000313" key="2">
    <source>
        <dbReference type="Proteomes" id="UP000006591"/>
    </source>
</evidence>
<reference evidence="1" key="1">
    <citation type="submission" date="2015-04" db="UniProtKB">
        <authorList>
            <consortium name="EnsemblPlants"/>
        </authorList>
    </citation>
    <scope>IDENTIFICATION</scope>
    <source>
        <strain evidence="1">SL10</strain>
    </source>
</reference>
<dbReference type="Gramene" id="ONIVA09G09170.1">
    <property type="protein sequence ID" value="ONIVA09G09170.1"/>
    <property type="gene ID" value="ONIVA09G09170"/>
</dbReference>
<keyword evidence="2" id="KW-1185">Reference proteome</keyword>